<keyword evidence="4 9" id="KW-0812">Transmembrane</keyword>
<feature type="transmembrane region" description="Helical" evidence="9">
    <location>
        <begin position="38"/>
        <end position="62"/>
    </location>
</feature>
<evidence type="ECO:0000256" key="1">
    <source>
        <dbReference type="ARBA" id="ARBA00004370"/>
    </source>
</evidence>
<dbReference type="InterPro" id="IPR005807">
    <property type="entry name" value="SecE_bac"/>
</dbReference>
<dbReference type="Pfam" id="PF00584">
    <property type="entry name" value="SecE"/>
    <property type="match status" value="1"/>
</dbReference>
<reference evidence="10" key="1">
    <citation type="journal article" date="2015" name="ISME J.">
        <title>Aquifer environment selects for microbial species cohorts in sediment and groundwater.</title>
        <authorList>
            <person name="Hug L.A."/>
            <person name="Thomas B.C."/>
            <person name="Brown C.T."/>
            <person name="Frischkorn K.R."/>
            <person name="Williams K.H."/>
            <person name="Tringe S.G."/>
            <person name="Banfield J.F."/>
        </authorList>
    </citation>
    <scope>NUCLEOTIDE SEQUENCE</scope>
</reference>
<evidence type="ECO:0000256" key="8">
    <source>
        <dbReference type="ARBA" id="ARBA00023136"/>
    </source>
</evidence>
<dbReference type="Gene3D" id="1.20.5.1030">
    <property type="entry name" value="Preprotein translocase secy subunit"/>
    <property type="match status" value="1"/>
</dbReference>
<comment type="subunit">
    <text evidence="9">Component of the Sec protein translocase complex. Heterotrimer consisting of SecY, SecE and SecG subunits. The heterotrimers can form oligomers, although 1 heterotrimer is thought to be able to translocate proteins. Interacts with the ribosome. Interacts with SecDF, and other proteins may be involved. Interacts with SecA.</text>
</comment>
<keyword evidence="7 9" id="KW-0811">Translocation</keyword>
<dbReference type="GO" id="GO:0043952">
    <property type="term" value="P:protein transport by the Sec complex"/>
    <property type="evidence" value="ECO:0007669"/>
    <property type="project" value="UniProtKB-UniRule"/>
</dbReference>
<sequence length="71" mass="8193">MGEWLKKVRATLQHAIEFFKEAWQELKKVHWPSRKETYAATSVVIIVVLIIGLFLALVDFGLTRAIQAIIR</sequence>
<dbReference type="PANTHER" id="PTHR33910">
    <property type="entry name" value="PROTEIN TRANSLOCASE SUBUNIT SECE"/>
    <property type="match status" value="1"/>
</dbReference>
<dbReference type="GO" id="GO:0009306">
    <property type="term" value="P:protein secretion"/>
    <property type="evidence" value="ECO:0007669"/>
    <property type="project" value="UniProtKB-UniRule"/>
</dbReference>
<name>A0A0H4T1T8_9DELT</name>
<evidence type="ECO:0000256" key="3">
    <source>
        <dbReference type="ARBA" id="ARBA00022475"/>
    </source>
</evidence>
<dbReference type="AlphaFoldDB" id="A0A0H4T1T8"/>
<evidence type="ECO:0000256" key="6">
    <source>
        <dbReference type="ARBA" id="ARBA00022989"/>
    </source>
</evidence>
<dbReference type="GO" id="GO:0006605">
    <property type="term" value="P:protein targeting"/>
    <property type="evidence" value="ECO:0007669"/>
    <property type="project" value="UniProtKB-UniRule"/>
</dbReference>
<keyword evidence="8 9" id="KW-0472">Membrane</keyword>
<keyword evidence="6 9" id="KW-1133">Transmembrane helix</keyword>
<gene>
    <name evidence="9" type="primary">secE</name>
</gene>
<evidence type="ECO:0000256" key="9">
    <source>
        <dbReference type="HAMAP-Rule" id="MF_00422"/>
    </source>
</evidence>
<keyword evidence="2 9" id="KW-0813">Transport</keyword>
<keyword evidence="5 9" id="KW-0653">Protein transport</keyword>
<comment type="similarity">
    <text evidence="9">Belongs to the SecE/SEC61-gamma family.</text>
</comment>
<dbReference type="HAMAP" id="MF_00422">
    <property type="entry name" value="SecE"/>
    <property type="match status" value="1"/>
</dbReference>
<evidence type="ECO:0000256" key="5">
    <source>
        <dbReference type="ARBA" id="ARBA00022927"/>
    </source>
</evidence>
<evidence type="ECO:0000256" key="2">
    <source>
        <dbReference type="ARBA" id="ARBA00022448"/>
    </source>
</evidence>
<dbReference type="EMBL" id="KT006970">
    <property type="protein sequence ID" value="AKQ01576.1"/>
    <property type="molecule type" value="Genomic_DNA"/>
</dbReference>
<dbReference type="NCBIfam" id="TIGR00964">
    <property type="entry name" value="secE_bact"/>
    <property type="match status" value="1"/>
</dbReference>
<protein>
    <recommendedName>
        <fullName evidence="9">Protein translocase subunit SecE</fullName>
    </recommendedName>
</protein>
<keyword evidence="3 9" id="KW-1003">Cell membrane</keyword>
<organism evidence="10">
    <name type="scientific">uncultured delta proteobacterium Rifle_16ft_4_minimus_1997</name>
    <dbReference type="NCBI Taxonomy" id="1665176"/>
    <lineage>
        <taxon>Bacteria</taxon>
        <taxon>Deltaproteobacteria</taxon>
        <taxon>environmental samples</taxon>
    </lineage>
</organism>
<evidence type="ECO:0000256" key="4">
    <source>
        <dbReference type="ARBA" id="ARBA00022692"/>
    </source>
</evidence>
<dbReference type="InterPro" id="IPR038379">
    <property type="entry name" value="SecE_sf"/>
</dbReference>
<dbReference type="GO" id="GO:0008320">
    <property type="term" value="F:protein transmembrane transporter activity"/>
    <property type="evidence" value="ECO:0007669"/>
    <property type="project" value="UniProtKB-UniRule"/>
</dbReference>
<accession>A0A0H4T1T8</accession>
<evidence type="ECO:0000256" key="7">
    <source>
        <dbReference type="ARBA" id="ARBA00023010"/>
    </source>
</evidence>
<dbReference type="GO" id="GO:0065002">
    <property type="term" value="P:intracellular protein transmembrane transport"/>
    <property type="evidence" value="ECO:0007669"/>
    <property type="project" value="UniProtKB-UniRule"/>
</dbReference>
<comment type="function">
    <text evidence="9">Essential subunit of the Sec protein translocation channel SecYEG. Clamps together the 2 halves of SecY. May contact the channel plug during translocation.</text>
</comment>
<evidence type="ECO:0000313" key="10">
    <source>
        <dbReference type="EMBL" id="AKQ01576.1"/>
    </source>
</evidence>
<comment type="subcellular location">
    <subcellularLocation>
        <location evidence="9">Cell membrane</location>
        <topology evidence="9">Single-pass membrane protein</topology>
    </subcellularLocation>
    <subcellularLocation>
        <location evidence="1">Membrane</location>
    </subcellularLocation>
</comment>
<dbReference type="PROSITE" id="PS01067">
    <property type="entry name" value="SECE_SEC61G"/>
    <property type="match status" value="1"/>
</dbReference>
<dbReference type="PANTHER" id="PTHR33910:SF1">
    <property type="entry name" value="PROTEIN TRANSLOCASE SUBUNIT SECE"/>
    <property type="match status" value="1"/>
</dbReference>
<dbReference type="GO" id="GO:0005886">
    <property type="term" value="C:plasma membrane"/>
    <property type="evidence" value="ECO:0007669"/>
    <property type="project" value="UniProtKB-SubCell"/>
</dbReference>
<proteinExistence type="inferred from homology"/>
<dbReference type="InterPro" id="IPR001901">
    <property type="entry name" value="Translocase_SecE/Sec61-g"/>
</dbReference>